<evidence type="ECO:0000256" key="3">
    <source>
        <dbReference type="RuleBase" id="RU361235"/>
    </source>
</evidence>
<keyword evidence="2 3" id="KW-0378">Hydrolase</keyword>
<comment type="caution">
    <text evidence="6">The sequence shown here is derived from an EMBL/GenBank/DDBJ whole genome shotgun (WGS) entry which is preliminary data.</text>
</comment>
<dbReference type="GO" id="GO:0016787">
    <property type="term" value="F:hydrolase activity"/>
    <property type="evidence" value="ECO:0007669"/>
    <property type="project" value="UniProtKB-KW"/>
</dbReference>
<sequence>MGIPHLHEELQDSVERVVVHTKYGDVIGGRASTGAAVFLEIPYALPPGRFQDPQPLPLGHKYEKKEFLKESAFATQPTNDGQAQGGQFEDKVGRGQPTENPLFLNIVAPPSFPSEHGFPVKVYIHGGFLQFGSPHSLSSQAQFIAAQRKEVWVNIGYRVSAFGFLACDVPKLNGNYGFKDQWLGLKWIKENVAAFGGNPNDVQLTGLSAGAHSVHQHLHHVSLLPKGEVAPFQTAVLQSNAILTDPKTPAQSRAQFQALCRGLGLNPEDPDVLNTLRDPKRVTWQSITRIIETDSLGEYGTFRGCLSSDWIITSPAPMARQRSGAFSSSLLTHGVKAIVIGELSEEWYLYSIAHPVSTLHDILPNLNRYFPEEVSRKLLAKFKGLGEGAKEEEFVRLFGEVLSVGQVYLPERILVRDLIKHKFPVLRYEIRWTPEEVRPFGTTLLALVDLLQKANYPVEGYVTHGTDRSLWALRKPNLNSTQWDTANRWVEAIHQELNVMSHLGNRYNHRQFLTLKEDKSIEWTSDERWDELMSMVDILPGEGTQDMDASRDPGSNSFSSPYHRHRQLRPEKSDLKIGGI</sequence>
<accession>A0A8H7C880</accession>
<dbReference type="SUPFAM" id="SSF53474">
    <property type="entry name" value="alpha/beta-Hydrolases"/>
    <property type="match status" value="1"/>
</dbReference>
<name>A0A8H7C880_AGABI</name>
<organism evidence="6 7">
    <name type="scientific">Agaricus bisporus var. burnettii</name>
    <dbReference type="NCBI Taxonomy" id="192524"/>
    <lineage>
        <taxon>Eukaryota</taxon>
        <taxon>Fungi</taxon>
        <taxon>Dikarya</taxon>
        <taxon>Basidiomycota</taxon>
        <taxon>Agaricomycotina</taxon>
        <taxon>Agaricomycetes</taxon>
        <taxon>Agaricomycetidae</taxon>
        <taxon>Agaricales</taxon>
        <taxon>Agaricineae</taxon>
        <taxon>Agaricaceae</taxon>
        <taxon>Agaricus</taxon>
    </lineage>
</organism>
<comment type="similarity">
    <text evidence="1 3">Belongs to the type-B carboxylesterase/lipase family.</text>
</comment>
<evidence type="ECO:0000313" key="7">
    <source>
        <dbReference type="Proteomes" id="UP000629468"/>
    </source>
</evidence>
<reference evidence="6 7" key="1">
    <citation type="journal article" name="Sci. Rep.">
        <title>Telomere-to-telomere assembled and centromere annotated genomes of the two main subspecies of the button mushroom Agaricus bisporus reveal especially polymorphic chromosome ends.</title>
        <authorList>
            <person name="Sonnenberg A.S.M."/>
            <person name="Sedaghat-Telgerd N."/>
            <person name="Lavrijssen B."/>
            <person name="Ohm R.A."/>
            <person name="Hendrickx P.M."/>
            <person name="Scholtmeijer K."/>
            <person name="Baars J.J.P."/>
            <person name="van Peer A."/>
        </authorList>
    </citation>
    <scope>NUCLEOTIDE SEQUENCE [LARGE SCALE GENOMIC DNA]</scope>
    <source>
        <strain evidence="6 7">H119_p4</strain>
    </source>
</reference>
<feature type="compositionally biased region" description="Basic and acidic residues" evidence="4">
    <location>
        <begin position="568"/>
        <end position="580"/>
    </location>
</feature>
<evidence type="ECO:0000259" key="5">
    <source>
        <dbReference type="Pfam" id="PF00135"/>
    </source>
</evidence>
<dbReference type="Proteomes" id="UP000629468">
    <property type="component" value="Unassembled WGS sequence"/>
</dbReference>
<dbReference type="InterPro" id="IPR002018">
    <property type="entry name" value="CarbesteraseB"/>
</dbReference>
<evidence type="ECO:0000256" key="2">
    <source>
        <dbReference type="ARBA" id="ARBA00022801"/>
    </source>
</evidence>
<dbReference type="Gene3D" id="3.40.50.1820">
    <property type="entry name" value="alpha/beta hydrolase"/>
    <property type="match status" value="1"/>
</dbReference>
<dbReference type="Pfam" id="PF00135">
    <property type="entry name" value="COesterase"/>
    <property type="match status" value="1"/>
</dbReference>
<dbReference type="EMBL" id="JABXXO010000009">
    <property type="protein sequence ID" value="KAF7770295.1"/>
    <property type="molecule type" value="Genomic_DNA"/>
</dbReference>
<dbReference type="InterPro" id="IPR019826">
    <property type="entry name" value="Carboxylesterase_B_AS"/>
</dbReference>
<proteinExistence type="inferred from homology"/>
<dbReference type="AlphaFoldDB" id="A0A8H7C880"/>
<protein>
    <recommendedName>
        <fullName evidence="3">Carboxylic ester hydrolase</fullName>
        <ecNumber evidence="3">3.1.1.-</ecNumber>
    </recommendedName>
</protein>
<feature type="region of interest" description="Disordered" evidence="4">
    <location>
        <begin position="541"/>
        <end position="580"/>
    </location>
</feature>
<dbReference type="PROSITE" id="PS00122">
    <property type="entry name" value="CARBOXYLESTERASE_B_1"/>
    <property type="match status" value="1"/>
</dbReference>
<gene>
    <name evidence="6" type="ORF">Agabi119p4_6269</name>
</gene>
<feature type="domain" description="Carboxylesterase type B" evidence="5">
    <location>
        <begin position="17"/>
        <end position="431"/>
    </location>
</feature>
<evidence type="ECO:0000256" key="4">
    <source>
        <dbReference type="SAM" id="MobiDB-lite"/>
    </source>
</evidence>
<dbReference type="PANTHER" id="PTHR43142">
    <property type="entry name" value="CARBOXYLIC ESTER HYDROLASE"/>
    <property type="match status" value="1"/>
</dbReference>
<dbReference type="InterPro" id="IPR029058">
    <property type="entry name" value="AB_hydrolase_fold"/>
</dbReference>
<evidence type="ECO:0000256" key="1">
    <source>
        <dbReference type="ARBA" id="ARBA00005964"/>
    </source>
</evidence>
<dbReference type="PANTHER" id="PTHR43142:SF1">
    <property type="entry name" value="CARBOXYLIC ESTER HYDROLASE"/>
    <property type="match status" value="1"/>
</dbReference>
<evidence type="ECO:0000313" key="6">
    <source>
        <dbReference type="EMBL" id="KAF7770295.1"/>
    </source>
</evidence>
<dbReference type="EC" id="3.1.1.-" evidence="3"/>